<name>A0A930UYL6_9PAST</name>
<protein>
    <submittedName>
        <fullName evidence="2">Uncharacterized protein</fullName>
    </submittedName>
</protein>
<dbReference type="Gene3D" id="3.40.190.170">
    <property type="entry name" value="Bacterial extracellular solute-binding protein, family 7"/>
    <property type="match status" value="1"/>
</dbReference>
<dbReference type="AlphaFoldDB" id="A0A930UYL6"/>
<reference evidence="2" key="1">
    <citation type="submission" date="2020-11" db="EMBL/GenBank/DDBJ databases">
        <title>Gallibacterium anatis 1637, full genome, WGS.</title>
        <authorList>
            <person name="Laishevtcev A.I."/>
            <person name="Yakimova E.A."/>
            <person name="Petkovich D."/>
            <person name="Stepanova T.V."/>
            <person name="Kalendr R.S."/>
            <person name="Rubalsky E.O."/>
            <person name="Zulkarneev E.R."/>
            <person name="Aleshkin A.V."/>
        </authorList>
    </citation>
    <scope>NUCLEOTIDE SEQUENCE</scope>
    <source>
        <strain evidence="2">1637</strain>
    </source>
</reference>
<organism evidence="2">
    <name type="scientific">Gallibacterium anatis</name>
    <dbReference type="NCBI Taxonomy" id="750"/>
    <lineage>
        <taxon>Bacteria</taxon>
        <taxon>Pseudomonadati</taxon>
        <taxon>Pseudomonadota</taxon>
        <taxon>Gammaproteobacteria</taxon>
        <taxon>Pasteurellales</taxon>
        <taxon>Pasteurellaceae</taxon>
        <taxon>Gallibacterium</taxon>
    </lineage>
</organism>
<keyword evidence="1" id="KW-0732">Signal</keyword>
<accession>A0A930UYL6</accession>
<gene>
    <name evidence="2" type="ORF">INT80_14550</name>
</gene>
<comment type="caution">
    <text evidence="2">The sequence shown here is derived from an EMBL/GenBank/DDBJ whole genome shotgun (WGS) entry which is preliminary data.</text>
</comment>
<evidence type="ECO:0000313" key="2">
    <source>
        <dbReference type="EMBL" id="MBF4103113.1"/>
    </source>
</evidence>
<dbReference type="Pfam" id="PF03480">
    <property type="entry name" value="DctP"/>
    <property type="match status" value="1"/>
</dbReference>
<dbReference type="InterPro" id="IPR018389">
    <property type="entry name" value="DctP_fam"/>
</dbReference>
<sequence length="143" mass="16157">MLLPSVCRGSEIYTSLEKGIIDAADFYFANNQAQGVHDIANILFIRVFISSPAVHMIMNLKTWQSLFLKISFLVSYFKGMALDTLIKAHYEDKIAYKEALDKARPSSGLESGRSCESFRAAAREIWQETAQQSEIGNRIIKPY</sequence>
<proteinExistence type="predicted"/>
<evidence type="ECO:0000256" key="1">
    <source>
        <dbReference type="ARBA" id="ARBA00022729"/>
    </source>
</evidence>
<dbReference type="InterPro" id="IPR038404">
    <property type="entry name" value="TRAP_DctP_sf"/>
</dbReference>
<dbReference type="GO" id="GO:0055085">
    <property type="term" value="P:transmembrane transport"/>
    <property type="evidence" value="ECO:0007669"/>
    <property type="project" value="InterPro"/>
</dbReference>
<dbReference type="EMBL" id="JADION010000054">
    <property type="protein sequence ID" value="MBF4103113.1"/>
    <property type="molecule type" value="Genomic_DNA"/>
</dbReference>